<dbReference type="CDD" id="cd15506">
    <property type="entry name" value="PHD1_KMT2A_like"/>
    <property type="match status" value="1"/>
</dbReference>
<dbReference type="SUPFAM" id="SSF82199">
    <property type="entry name" value="SET domain"/>
    <property type="match status" value="1"/>
</dbReference>
<dbReference type="CDD" id="cd15508">
    <property type="entry name" value="PHD3_KMT2A_like"/>
    <property type="match status" value="1"/>
</dbReference>
<evidence type="ECO:0000259" key="18">
    <source>
        <dbReference type="PROSITE" id="PS50280"/>
    </source>
</evidence>
<evidence type="ECO:0000256" key="13">
    <source>
        <dbReference type="ARBA" id="ARBA00023163"/>
    </source>
</evidence>
<evidence type="ECO:0000313" key="23">
    <source>
        <dbReference type="Proteomes" id="UP000549394"/>
    </source>
</evidence>
<dbReference type="GO" id="GO:0032259">
    <property type="term" value="P:methylation"/>
    <property type="evidence" value="ECO:0007669"/>
    <property type="project" value="UniProtKB-KW"/>
</dbReference>
<dbReference type="InterPro" id="IPR002857">
    <property type="entry name" value="Znf_CXXC"/>
</dbReference>
<dbReference type="InterPro" id="IPR001965">
    <property type="entry name" value="Znf_PHD"/>
</dbReference>
<dbReference type="GO" id="GO:0042800">
    <property type="term" value="F:histone H3K4 methyltransferase activity"/>
    <property type="evidence" value="ECO:0007669"/>
    <property type="project" value="TreeGrafter"/>
</dbReference>
<proteinExistence type="predicted"/>
<dbReference type="InterPro" id="IPR019787">
    <property type="entry name" value="Znf_PHD-finger"/>
</dbReference>
<name>A0A7I8VNW6_9ANNE</name>
<dbReference type="Pfam" id="PF13771">
    <property type="entry name" value="zf-HC5HC2H"/>
    <property type="match status" value="1"/>
</dbReference>
<evidence type="ECO:0000259" key="17">
    <source>
        <dbReference type="PROSITE" id="PS50016"/>
    </source>
</evidence>
<dbReference type="GO" id="GO:0043565">
    <property type="term" value="F:sequence-specific DNA binding"/>
    <property type="evidence" value="ECO:0007669"/>
    <property type="project" value="InterPro"/>
</dbReference>
<evidence type="ECO:0000256" key="8">
    <source>
        <dbReference type="ARBA" id="ARBA00022833"/>
    </source>
</evidence>
<evidence type="ECO:0000256" key="16">
    <source>
        <dbReference type="SAM" id="MobiDB-lite"/>
    </source>
</evidence>
<accession>A0A7I8VNW6</accession>
<organism evidence="22 23">
    <name type="scientific">Dimorphilus gyrociliatus</name>
    <dbReference type="NCBI Taxonomy" id="2664684"/>
    <lineage>
        <taxon>Eukaryota</taxon>
        <taxon>Metazoa</taxon>
        <taxon>Spiralia</taxon>
        <taxon>Lophotrochozoa</taxon>
        <taxon>Annelida</taxon>
        <taxon>Polychaeta</taxon>
        <taxon>Polychaeta incertae sedis</taxon>
        <taxon>Dinophilidae</taxon>
        <taxon>Dimorphilus</taxon>
    </lineage>
</organism>
<evidence type="ECO:0000256" key="6">
    <source>
        <dbReference type="ARBA" id="ARBA00022737"/>
    </source>
</evidence>
<dbReference type="InterPro" id="IPR046341">
    <property type="entry name" value="SET_dom_sf"/>
</dbReference>
<evidence type="ECO:0000256" key="4">
    <source>
        <dbReference type="ARBA" id="ARBA00022691"/>
    </source>
</evidence>
<keyword evidence="4" id="KW-0949">S-adenosyl-L-methionine</keyword>
<reference evidence="22 23" key="1">
    <citation type="submission" date="2020-08" db="EMBL/GenBank/DDBJ databases">
        <authorList>
            <person name="Hejnol A."/>
        </authorList>
    </citation>
    <scope>NUCLEOTIDE SEQUENCE [LARGE SCALE GENOMIC DNA]</scope>
</reference>
<dbReference type="PANTHER" id="PTHR45838:SF4">
    <property type="entry name" value="HISTONE-LYSINE N-METHYLTRANSFERASE TRITHORAX"/>
    <property type="match status" value="1"/>
</dbReference>
<dbReference type="GO" id="GO:0045893">
    <property type="term" value="P:positive regulation of DNA-templated transcription"/>
    <property type="evidence" value="ECO:0007669"/>
    <property type="project" value="TreeGrafter"/>
</dbReference>
<comment type="caution">
    <text evidence="22">The sequence shown here is derived from an EMBL/GenBank/DDBJ whole genome shotgun (WGS) entry which is preliminary data.</text>
</comment>
<feature type="region of interest" description="Disordered" evidence="16">
    <location>
        <begin position="135"/>
        <end position="175"/>
    </location>
</feature>
<dbReference type="SUPFAM" id="SSF57903">
    <property type="entry name" value="FYVE/PHD zinc finger"/>
    <property type="match status" value="3"/>
</dbReference>
<feature type="domain" description="PHD-type" evidence="21">
    <location>
        <begin position="1234"/>
        <end position="1342"/>
    </location>
</feature>
<feature type="compositionally biased region" description="Basic and acidic residues" evidence="16">
    <location>
        <begin position="726"/>
        <end position="740"/>
    </location>
</feature>
<dbReference type="Pfam" id="PF05965">
    <property type="entry name" value="FYRC"/>
    <property type="match status" value="1"/>
</dbReference>
<feature type="domain" description="PHD-type" evidence="17">
    <location>
        <begin position="903"/>
        <end position="954"/>
    </location>
</feature>
<dbReference type="SMART" id="SM00542">
    <property type="entry name" value="FYRC"/>
    <property type="match status" value="1"/>
</dbReference>
<evidence type="ECO:0000256" key="5">
    <source>
        <dbReference type="ARBA" id="ARBA00022723"/>
    </source>
</evidence>
<dbReference type="OrthoDB" id="308383at2759"/>
<dbReference type="SMART" id="SM00249">
    <property type="entry name" value="PHD"/>
    <property type="match status" value="4"/>
</dbReference>
<dbReference type="InterPro" id="IPR013083">
    <property type="entry name" value="Znf_RING/FYVE/PHD"/>
</dbReference>
<keyword evidence="10" id="KW-0805">Transcription regulation</keyword>
<feature type="domain" description="PHD-type" evidence="17">
    <location>
        <begin position="986"/>
        <end position="1047"/>
    </location>
</feature>
<dbReference type="InterPro" id="IPR001214">
    <property type="entry name" value="SET_dom"/>
</dbReference>
<dbReference type="InterPro" id="IPR001628">
    <property type="entry name" value="Znf_hrmn_rcpt"/>
</dbReference>
<protein>
    <submittedName>
        <fullName evidence="22">DgyrCDS6730</fullName>
    </submittedName>
</protein>
<keyword evidence="6" id="KW-0677">Repeat</keyword>
<dbReference type="SMART" id="SM00317">
    <property type="entry name" value="SET"/>
    <property type="match status" value="1"/>
</dbReference>
<dbReference type="InterPro" id="IPR011011">
    <property type="entry name" value="Znf_FYVE_PHD"/>
</dbReference>
<dbReference type="CDD" id="cd15489">
    <property type="entry name" value="PHD_SF"/>
    <property type="match status" value="1"/>
</dbReference>
<evidence type="ECO:0000256" key="12">
    <source>
        <dbReference type="ARBA" id="ARBA00023125"/>
    </source>
</evidence>
<dbReference type="Pfam" id="PF00856">
    <property type="entry name" value="SET"/>
    <property type="match status" value="1"/>
</dbReference>
<dbReference type="InterPro" id="IPR003888">
    <property type="entry name" value="FYrich_N"/>
</dbReference>
<dbReference type="InterPro" id="IPR036427">
    <property type="entry name" value="Bromodomain-like_sf"/>
</dbReference>
<dbReference type="FunFam" id="3.30.40.10:FF:000002">
    <property type="entry name" value="Histone-lysine N-methyltransferase"/>
    <property type="match status" value="1"/>
</dbReference>
<feature type="compositionally biased region" description="Basic and acidic residues" evidence="16">
    <location>
        <begin position="450"/>
        <end position="461"/>
    </location>
</feature>
<evidence type="ECO:0000259" key="19">
    <source>
        <dbReference type="PROSITE" id="PS51030"/>
    </source>
</evidence>
<keyword evidence="11" id="KW-0103">Bromodomain</keyword>
<keyword evidence="23" id="KW-1185">Reference proteome</keyword>
<evidence type="ECO:0000256" key="7">
    <source>
        <dbReference type="ARBA" id="ARBA00022771"/>
    </source>
</evidence>
<comment type="subcellular location">
    <subcellularLocation>
        <location evidence="1">Nucleus</location>
    </subcellularLocation>
</comment>
<feature type="compositionally biased region" description="Basic and acidic residues" evidence="16">
    <location>
        <begin position="139"/>
        <end position="171"/>
    </location>
</feature>
<dbReference type="PROSITE" id="PS51058">
    <property type="entry name" value="ZF_CXXC"/>
    <property type="match status" value="1"/>
</dbReference>
<dbReference type="Gene3D" id="3.30.40.10">
    <property type="entry name" value="Zinc/RING finger domain, C3HC4 (zinc finger)"/>
    <property type="match status" value="3"/>
</dbReference>
<evidence type="ECO:0000256" key="2">
    <source>
        <dbReference type="ARBA" id="ARBA00022603"/>
    </source>
</evidence>
<dbReference type="EMBL" id="CAJFCJ010000007">
    <property type="protein sequence ID" value="CAD5117989.1"/>
    <property type="molecule type" value="Genomic_DNA"/>
</dbReference>
<evidence type="ECO:0000259" key="20">
    <source>
        <dbReference type="PROSITE" id="PS51058"/>
    </source>
</evidence>
<dbReference type="InterPro" id="IPR003889">
    <property type="entry name" value="FYrich_C"/>
</dbReference>
<dbReference type="GO" id="GO:0003700">
    <property type="term" value="F:DNA-binding transcription factor activity"/>
    <property type="evidence" value="ECO:0007669"/>
    <property type="project" value="InterPro"/>
</dbReference>
<feature type="domain" description="PHD-type" evidence="17">
    <location>
        <begin position="855"/>
        <end position="906"/>
    </location>
</feature>
<dbReference type="Proteomes" id="UP000549394">
    <property type="component" value="Unassembled WGS sequence"/>
</dbReference>
<dbReference type="Pfam" id="PF05964">
    <property type="entry name" value="FYRN"/>
    <property type="match status" value="1"/>
</dbReference>
<feature type="region of interest" description="Disordered" evidence="16">
    <location>
        <begin position="723"/>
        <end position="793"/>
    </location>
</feature>
<keyword evidence="12" id="KW-0238">DNA-binding</keyword>
<dbReference type="PROSITE" id="PS50016">
    <property type="entry name" value="ZF_PHD_2"/>
    <property type="match status" value="3"/>
</dbReference>
<feature type="region of interest" description="Disordered" evidence="16">
    <location>
        <begin position="1694"/>
        <end position="1727"/>
    </location>
</feature>
<keyword evidence="14" id="KW-0539">Nucleus</keyword>
<dbReference type="PROSITE" id="PS51030">
    <property type="entry name" value="NUCLEAR_REC_DBD_2"/>
    <property type="match status" value="1"/>
</dbReference>
<evidence type="ECO:0000256" key="9">
    <source>
        <dbReference type="ARBA" id="ARBA00022853"/>
    </source>
</evidence>
<feature type="region of interest" description="Disordered" evidence="16">
    <location>
        <begin position="80"/>
        <end position="115"/>
    </location>
</feature>
<dbReference type="PROSITE" id="PS51805">
    <property type="entry name" value="EPHD"/>
    <property type="match status" value="1"/>
</dbReference>
<dbReference type="Gene3D" id="3.30.160.360">
    <property type="match status" value="1"/>
</dbReference>
<evidence type="ECO:0000256" key="11">
    <source>
        <dbReference type="ARBA" id="ARBA00023117"/>
    </source>
</evidence>
<keyword evidence="9" id="KW-0156">Chromatin regulator</keyword>
<feature type="region of interest" description="Disordered" evidence="16">
    <location>
        <begin position="670"/>
        <end position="710"/>
    </location>
</feature>
<feature type="domain" description="SET" evidence="18">
    <location>
        <begin position="2154"/>
        <end position="2271"/>
    </location>
</feature>
<evidence type="ECO:0000259" key="21">
    <source>
        <dbReference type="PROSITE" id="PS51805"/>
    </source>
</evidence>
<keyword evidence="2" id="KW-0489">Methyltransferase</keyword>
<evidence type="ECO:0000256" key="3">
    <source>
        <dbReference type="ARBA" id="ARBA00022679"/>
    </source>
</evidence>
<evidence type="ECO:0000256" key="10">
    <source>
        <dbReference type="ARBA" id="ARBA00023015"/>
    </source>
</evidence>
<feature type="domain" description="Nuclear receptor" evidence="19">
    <location>
        <begin position="347"/>
        <end position="430"/>
    </location>
</feature>
<dbReference type="InterPro" id="IPR034732">
    <property type="entry name" value="EPHD"/>
</dbReference>
<keyword evidence="7 15" id="KW-0863">Zinc-finger</keyword>
<dbReference type="PROSITE" id="PS51542">
    <property type="entry name" value="FYRN"/>
    <property type="match status" value="1"/>
</dbReference>
<dbReference type="Gene3D" id="2.170.270.10">
    <property type="entry name" value="SET domain"/>
    <property type="match status" value="1"/>
</dbReference>
<keyword evidence="5" id="KW-0479">Metal-binding</keyword>
<feature type="domain" description="CXXC-type" evidence="20">
    <location>
        <begin position="550"/>
        <end position="594"/>
    </location>
</feature>
<gene>
    <name evidence="22" type="ORF">DGYR_LOCUS6445</name>
</gene>
<dbReference type="PROSITE" id="PS50280">
    <property type="entry name" value="SET"/>
    <property type="match status" value="1"/>
</dbReference>
<evidence type="ECO:0000256" key="1">
    <source>
        <dbReference type="ARBA" id="ARBA00004123"/>
    </source>
</evidence>
<dbReference type="Pfam" id="PF00628">
    <property type="entry name" value="PHD"/>
    <property type="match status" value="1"/>
</dbReference>
<evidence type="ECO:0000313" key="22">
    <source>
        <dbReference type="EMBL" id="CAD5117989.1"/>
    </source>
</evidence>
<feature type="region of interest" description="Disordered" evidence="16">
    <location>
        <begin position="450"/>
        <end position="474"/>
    </location>
</feature>
<feature type="compositionally biased region" description="Basic and acidic residues" evidence="16">
    <location>
        <begin position="1694"/>
        <end position="1707"/>
    </location>
</feature>
<keyword evidence="8" id="KW-0862">Zinc</keyword>
<evidence type="ECO:0000256" key="14">
    <source>
        <dbReference type="ARBA" id="ARBA00023242"/>
    </source>
</evidence>
<dbReference type="PANTHER" id="PTHR45838">
    <property type="entry name" value="HISTONE-LYSINE-N-METHYLTRANSFERASE 2 KMT2 FAMILY MEMBER"/>
    <property type="match status" value="1"/>
</dbReference>
<feature type="region of interest" description="Disordered" evidence="16">
    <location>
        <begin position="628"/>
        <end position="658"/>
    </location>
</feature>
<feature type="compositionally biased region" description="Polar residues" evidence="16">
    <location>
        <begin position="687"/>
        <end position="701"/>
    </location>
</feature>
<dbReference type="GO" id="GO:0008270">
    <property type="term" value="F:zinc ion binding"/>
    <property type="evidence" value="ECO:0007669"/>
    <property type="project" value="UniProtKB-KW"/>
</dbReference>
<feature type="compositionally biased region" description="Basic and acidic residues" evidence="16">
    <location>
        <begin position="775"/>
        <end position="788"/>
    </location>
</feature>
<sequence>MSRPRFPGCPDARFGRELITYTHCDQATGDVSEVEAFAENIQKAVREFSALFHEDEGGDEADFEGFTSADLEDAEYNLKQTQPLDSDEEFSSKSSESESHSSDSNASTTPSKVKQDNFHIKSVTFSTDKLKLSKRRRHSDNLDKKHSDNETDSLVERERTVSNENRRERRPNSKFVGGDFLNSSISIKRKNLLKTTTSLIRKLPYKSKTVAKSIKYSKTKKNVKNKSPGKEINLSHLICSCCGVSISAKKKNTFKESTTYCLQCKNLYDNVQKGLTQVECPYAKECKISDLEKCDACCYQRFCELLSLNSDFTLTVPSEEENSQTKNSISEDTDNKIDSISPDVHIEAICEVCNWKTIVKEYLGVSSCTKCRNLFNYNRTNRKQKLFRRNVNCTGKCDIQPVKFGGCRYCLSQKCYNIFEEGRKRSKCQGKFILGEKSTTPHLANVDSTALEKDTMDKSMEESSEDEASGQNGPRVKHVCRSASVVFGLPSANFEDENEPPAPRLSALPTNKKQRIARKFLARDSDLEELNVDDMIGEVANSKKSTPTPNATKKTNRCGRCSNCKRKNCGNCPNCKEPLKLGRVKLDCLERVCLAVIDSESELGKLRGRESIRRKRYRAFEEDYEYSELSTTDDDSDKNCISNEEEQDETTSRISKIDQNGENLKIRNFFRTSDSVPPESLMKRNLSPDNIGSRNNATTTRLGRHIKPKARYSDCNFSSITASSTERADTNDKKDRDIKKNQRLKLLKSSKLPKKPEKQEKPSAPPVPKQPKTIKKVEEKKEKPGNKEKPRRIRTKNVVCEDNSKVDPKLIPRLKWPQSAGEDYINLDFNANLSLSECWAEGFSVITTANTKIPSVLCYLCGSIGNHNLIFCNVCCEPFHFFCLEKGEKPIKGALDTWICRKCIYCRACGGSKKSQELKRCKICQDGYHINCAGQNHLSFGPQKSWICRRCVKCKNCGIKRPSGSSGKWYNDFTMCHKCSKSLNQGNFCPICKHCYSDSIFDTKTIQCSKCDVWVHANCMNISDDIYEMMSNLSETQAFRCSKCCPDKEPIWLLECNNQLRGGMTSILEKLKEFENVLEPLSRDSLVLCTESNLNKHRSTKETHPYTFDDISEKMIKEDYSVDSFCDDIVRIIRFNQNNCRNRMNKEQDITNCVVKFLELMNENFPWFDSRKCRFWEFSQIFPDCMLPNACMPPNEDHTYASWMNDSREIFTKSNNNFDLCDASNLDILNKNDSRKCSFCQVVGDSPVESAGRLLYAGPNDWVHVNCALWSAEVYENNDGQIFKIQTAICRGSQLKCQKCSIRGATVGCCKPGCTSNYHFMCARSVECVFQIDKKMFCSKHRNSISNQILSLQAFPVLRRVFVNSQSRKSYKSVLPNEVKVLVGSLTINSLGHLIPLSDKPDHLLPNEFLLQRKYWSYNSIKEKITYSLRVHLVQPIDRIEVKETRIVHDENHPDFDINVLRDYEEKGIHISNKNSEKERKLFHLDLEKPDFDYRNLAPKTLKLLGFPTNDSDNFSVSNNLIDLTNADNQDDLPSSDNDGDCYIIVNNGADEADIALEFESYSQDNIRIINEDEKIIIPQIDGANDKTNTQGKYPNIKNCFVKILRLPDVAANEYLKGNYKKSSNEKLHPEIKECSVKLVRVTAQQIRQLSRPKNLVDSTEKRDYWYCSKCYVVYKTQKAQDSHQKRCAFKDNEKEKNSNKVDKNDTDTDEEVDFFQNGPMDNSNNVKKMDTNGLNNKVKLPSIHCFGKNSASNLTSTTSQNYRFQNFTMDPIHEKLNSENSFSSKRKISCNAQKIVVCKTLNNQPMTKLDLFFQSISNDFMSNVNSLPTEEEISNLSDEQLVSTYDADGSLSSFILKKAQCHNLDIDVKKIRSLIANQMKKMVEMKKLIPHYRNIASNNSLKRGPTIIKLNTPGHDQVERATFEVQGKRRKICDLPSTSIEKSPDKSCILLHSERRKLRLPPATQEIDVPSTDLQNLYGKNSHDKSKDPNLFFEIRSEGKVLVESKAVKEAWMTLFKKVAEVRLDSNLPHLSFSSCKPTLFSGYGLKSVTFLTEQLFGNTFCRQYTFKTRKVSPVDFVPEYSNPSGCCRAEPYRDRKAKDMFNFLLSKHRVFPTTHFSNDAPHHMLQKSQIRATASNLPLVMRLRHLPDMAKQAVTVHRSPIHGRGLFCLRDIEMEEMIIEYAGESIRAILADKREREYERKGIGCYMFRVDHDTVIDATMSGNAGRFINHSCEPNCYSKIIKDTNNQKRIVIFAQKRLVTFAQLYNFAR</sequence>
<dbReference type="Gene3D" id="1.20.920.10">
    <property type="entry name" value="Bromodomain-like"/>
    <property type="match status" value="1"/>
</dbReference>
<keyword evidence="3" id="KW-0808">Transferase</keyword>
<feature type="compositionally biased region" description="Basic residues" evidence="16">
    <location>
        <begin position="741"/>
        <end position="753"/>
    </location>
</feature>
<dbReference type="GO" id="GO:0035097">
    <property type="term" value="C:histone methyltransferase complex"/>
    <property type="evidence" value="ECO:0007669"/>
    <property type="project" value="TreeGrafter"/>
</dbReference>
<keyword evidence="13" id="KW-0804">Transcription</keyword>
<evidence type="ECO:0000256" key="15">
    <source>
        <dbReference type="PROSITE-ProRule" id="PRU00509"/>
    </source>
</evidence>